<dbReference type="EMBL" id="CADEAL010001159">
    <property type="protein sequence ID" value="CAB1429665.1"/>
    <property type="molecule type" value="Genomic_DNA"/>
</dbReference>
<comment type="caution">
    <text evidence="2">The sequence shown here is derived from an EMBL/GenBank/DDBJ whole genome shotgun (WGS) entry which is preliminary data.</text>
</comment>
<dbReference type="AlphaFoldDB" id="A0A9N7UDZ4"/>
<feature type="region of interest" description="Disordered" evidence="1">
    <location>
        <begin position="135"/>
        <end position="162"/>
    </location>
</feature>
<evidence type="ECO:0000313" key="2">
    <source>
        <dbReference type="EMBL" id="CAB1429665.1"/>
    </source>
</evidence>
<accession>A0A9N7UDZ4</accession>
<evidence type="ECO:0000256" key="1">
    <source>
        <dbReference type="SAM" id="MobiDB-lite"/>
    </source>
</evidence>
<gene>
    <name evidence="2" type="ORF">PLEPLA_LOCUS17645</name>
</gene>
<protein>
    <submittedName>
        <fullName evidence="2">Uncharacterized protein</fullName>
    </submittedName>
</protein>
<name>A0A9N7UDZ4_PLEPL</name>
<feature type="compositionally biased region" description="Low complexity" evidence="1">
    <location>
        <begin position="36"/>
        <end position="48"/>
    </location>
</feature>
<reference evidence="2" key="1">
    <citation type="submission" date="2020-03" db="EMBL/GenBank/DDBJ databases">
        <authorList>
            <person name="Weist P."/>
        </authorList>
    </citation>
    <scope>NUCLEOTIDE SEQUENCE</scope>
</reference>
<organism evidence="2 3">
    <name type="scientific">Pleuronectes platessa</name>
    <name type="common">European plaice</name>
    <dbReference type="NCBI Taxonomy" id="8262"/>
    <lineage>
        <taxon>Eukaryota</taxon>
        <taxon>Metazoa</taxon>
        <taxon>Chordata</taxon>
        <taxon>Craniata</taxon>
        <taxon>Vertebrata</taxon>
        <taxon>Euteleostomi</taxon>
        <taxon>Actinopterygii</taxon>
        <taxon>Neopterygii</taxon>
        <taxon>Teleostei</taxon>
        <taxon>Neoteleostei</taxon>
        <taxon>Acanthomorphata</taxon>
        <taxon>Carangaria</taxon>
        <taxon>Pleuronectiformes</taxon>
        <taxon>Pleuronectoidei</taxon>
        <taxon>Pleuronectidae</taxon>
        <taxon>Pleuronectes</taxon>
    </lineage>
</organism>
<feature type="region of interest" description="Disordered" evidence="1">
    <location>
        <begin position="1"/>
        <end position="67"/>
    </location>
</feature>
<evidence type="ECO:0000313" key="3">
    <source>
        <dbReference type="Proteomes" id="UP001153269"/>
    </source>
</evidence>
<feature type="compositionally biased region" description="Polar residues" evidence="1">
    <location>
        <begin position="49"/>
        <end position="61"/>
    </location>
</feature>
<keyword evidence="3" id="KW-1185">Reference proteome</keyword>
<proteinExistence type="predicted"/>
<sequence>MALSFKPALSPSEGSAARRPAGIRSLCHESLSVTVRPPGRRQQAAQRGTPVSFQVNSSESVSPHKGKCSDQLLLAASDQNAKNHSRGRLDVFSERIRKWGPERVKLCQLIGRSPATEDVINHTSTVPRAACEQVGAPPGSELHPARSSTRLGAPPGSETERQGDLTDFFLGSVFMVSCPVFLMRVDDS</sequence>
<dbReference type="Proteomes" id="UP001153269">
    <property type="component" value="Unassembled WGS sequence"/>
</dbReference>